<dbReference type="KEGG" id="sgn:SGRA_0993"/>
<protein>
    <submittedName>
        <fullName evidence="1">Uncharacterized protein</fullName>
    </submittedName>
</protein>
<gene>
    <name evidence="1" type="ordered locus">SGRA_0993</name>
</gene>
<name>H6L301_SAPGL</name>
<accession>H6L301</accession>
<dbReference type="Proteomes" id="UP000007519">
    <property type="component" value="Chromosome"/>
</dbReference>
<dbReference type="HOGENOM" id="CLU_3047867_0_0_10"/>
<dbReference type="EMBL" id="CP002831">
    <property type="protein sequence ID" value="AFC23728.1"/>
    <property type="molecule type" value="Genomic_DNA"/>
</dbReference>
<organism evidence="1 2">
    <name type="scientific">Saprospira grandis (strain Lewin)</name>
    <dbReference type="NCBI Taxonomy" id="984262"/>
    <lineage>
        <taxon>Bacteria</taxon>
        <taxon>Pseudomonadati</taxon>
        <taxon>Bacteroidota</taxon>
        <taxon>Saprospiria</taxon>
        <taxon>Saprospirales</taxon>
        <taxon>Saprospiraceae</taxon>
        <taxon>Saprospira</taxon>
    </lineage>
</organism>
<evidence type="ECO:0000313" key="1">
    <source>
        <dbReference type="EMBL" id="AFC23728.1"/>
    </source>
</evidence>
<evidence type="ECO:0000313" key="2">
    <source>
        <dbReference type="Proteomes" id="UP000007519"/>
    </source>
</evidence>
<dbReference type="AlphaFoldDB" id="H6L301"/>
<keyword evidence="2" id="KW-1185">Reference proteome</keyword>
<sequence length="54" mass="6116">MWPSYISMPKYTNWDEQTFLAIQDGSFLKAIVESINKLLECSADAEQSDVSNSL</sequence>
<proteinExistence type="predicted"/>
<reference evidence="1 2" key="1">
    <citation type="journal article" date="2012" name="Stand. Genomic Sci.">
        <title>Complete genome sequencing and analysis of Saprospira grandis str. Lewin, a predatory marine bacterium.</title>
        <authorList>
            <person name="Saw J.H."/>
            <person name="Yuryev A."/>
            <person name="Kanbe M."/>
            <person name="Hou S."/>
            <person name="Young A.G."/>
            <person name="Aizawa S."/>
            <person name="Alam M."/>
        </authorList>
    </citation>
    <scope>NUCLEOTIDE SEQUENCE [LARGE SCALE GENOMIC DNA]</scope>
    <source>
        <strain evidence="1 2">Lewin</strain>
    </source>
</reference>